<evidence type="ECO:0000256" key="4">
    <source>
        <dbReference type="ARBA" id="ARBA00022603"/>
    </source>
</evidence>
<reference evidence="12 13" key="1">
    <citation type="journal article" date="2018" name="Genome Biol. Evol.">
        <title>Multiple Roots of Fruiting Body Formation in Amoebozoa.</title>
        <authorList>
            <person name="Hillmann F."/>
            <person name="Forbes G."/>
            <person name="Novohradska S."/>
            <person name="Ferling I."/>
            <person name="Riege K."/>
            <person name="Groth M."/>
            <person name="Westermann M."/>
            <person name="Marz M."/>
            <person name="Spaller T."/>
            <person name="Winckler T."/>
            <person name="Schaap P."/>
            <person name="Glockner G."/>
        </authorList>
    </citation>
    <scope>NUCLEOTIDE SEQUENCE [LARGE SCALE GENOMIC DNA]</scope>
    <source>
        <strain evidence="12 13">Jena</strain>
    </source>
</reference>
<dbReference type="InterPro" id="IPR023267">
    <property type="entry name" value="RCMT"/>
</dbReference>
<feature type="compositionally biased region" description="Basic residues" evidence="10">
    <location>
        <begin position="559"/>
        <end position="586"/>
    </location>
</feature>
<keyword evidence="6 9" id="KW-0949">S-adenosyl-L-methionine</keyword>
<accession>A0A2P6MV20</accession>
<evidence type="ECO:0000313" key="13">
    <source>
        <dbReference type="Proteomes" id="UP000241769"/>
    </source>
</evidence>
<keyword evidence="7 9" id="KW-0694">RNA-binding</keyword>
<dbReference type="InterPro" id="IPR054728">
    <property type="entry name" value="RsmB-like_ferredoxin"/>
</dbReference>
<dbReference type="OrthoDB" id="427002at2759"/>
<feature type="region of interest" description="Disordered" evidence="10">
    <location>
        <begin position="524"/>
        <end position="586"/>
    </location>
</feature>
<dbReference type="GO" id="GO:0003723">
    <property type="term" value="F:RNA binding"/>
    <property type="evidence" value="ECO:0007669"/>
    <property type="project" value="UniProtKB-UniRule"/>
</dbReference>
<dbReference type="EMBL" id="MDYQ01000378">
    <property type="protein sequence ID" value="PRP75537.1"/>
    <property type="molecule type" value="Genomic_DNA"/>
</dbReference>
<dbReference type="STRING" id="1890364.A0A2P6MV20"/>
<dbReference type="PROSITE" id="PS01153">
    <property type="entry name" value="NOL1_NOP2_SUN"/>
    <property type="match status" value="1"/>
</dbReference>
<gene>
    <name evidence="12" type="ORF">PROFUN_09023</name>
</gene>
<evidence type="ECO:0000256" key="8">
    <source>
        <dbReference type="ARBA" id="ARBA00023242"/>
    </source>
</evidence>
<evidence type="ECO:0000256" key="1">
    <source>
        <dbReference type="ARBA" id="ARBA00004604"/>
    </source>
</evidence>
<comment type="similarity">
    <text evidence="2 9">Belongs to the class I-like SAM-binding methyltransferase superfamily. RsmB/NOP family.</text>
</comment>
<name>A0A2P6MV20_9EUKA</name>
<feature type="binding site" evidence="9">
    <location>
        <begin position="319"/>
        <end position="325"/>
    </location>
    <ligand>
        <name>S-adenosyl-L-methionine</name>
        <dbReference type="ChEBI" id="CHEBI:59789"/>
    </ligand>
</feature>
<keyword evidence="3" id="KW-0690">Ribosome biogenesis</keyword>
<keyword evidence="5 9" id="KW-0808">Transferase</keyword>
<feature type="compositionally biased region" description="Acidic residues" evidence="10">
    <location>
        <begin position="94"/>
        <end position="120"/>
    </location>
</feature>
<comment type="caution">
    <text evidence="12">The sequence shown here is derived from an EMBL/GenBank/DDBJ whole genome shotgun (WGS) entry which is preliminary data.</text>
</comment>
<feature type="compositionally biased region" description="Basic and acidic residues" evidence="10">
    <location>
        <begin position="33"/>
        <end position="44"/>
    </location>
</feature>
<dbReference type="CDD" id="cd02440">
    <property type="entry name" value="AdoMet_MTases"/>
    <property type="match status" value="1"/>
</dbReference>
<dbReference type="FunFam" id="3.30.70.1170:FF:000001">
    <property type="entry name" value="Ribosomal RNA methyltransferase Nop2"/>
    <property type="match status" value="1"/>
</dbReference>
<feature type="compositionally biased region" description="Basic and acidic residues" evidence="10">
    <location>
        <begin position="524"/>
        <end position="546"/>
    </location>
</feature>
<evidence type="ECO:0000256" key="3">
    <source>
        <dbReference type="ARBA" id="ARBA00022517"/>
    </source>
</evidence>
<dbReference type="InterPro" id="IPR023273">
    <property type="entry name" value="RCMT_NOP2"/>
</dbReference>
<evidence type="ECO:0000256" key="2">
    <source>
        <dbReference type="ARBA" id="ARBA00007494"/>
    </source>
</evidence>
<dbReference type="InterPro" id="IPR001678">
    <property type="entry name" value="MeTrfase_RsmB-F_NOP2_dom"/>
</dbReference>
<dbReference type="Proteomes" id="UP000241769">
    <property type="component" value="Unassembled WGS sequence"/>
</dbReference>
<keyword evidence="4 9" id="KW-0489">Methyltransferase</keyword>
<feature type="region of interest" description="Disordered" evidence="10">
    <location>
        <begin position="84"/>
        <end position="151"/>
    </location>
</feature>
<dbReference type="Gene3D" id="3.40.50.150">
    <property type="entry name" value="Vaccinia Virus protein VP39"/>
    <property type="match status" value="1"/>
</dbReference>
<dbReference type="GO" id="GO:0005730">
    <property type="term" value="C:nucleolus"/>
    <property type="evidence" value="ECO:0007669"/>
    <property type="project" value="UniProtKB-SubCell"/>
</dbReference>
<feature type="compositionally biased region" description="Basic and acidic residues" evidence="10">
    <location>
        <begin position="121"/>
        <end position="132"/>
    </location>
</feature>
<evidence type="ECO:0000313" key="12">
    <source>
        <dbReference type="EMBL" id="PRP75537.1"/>
    </source>
</evidence>
<comment type="caution">
    <text evidence="9">Lacks conserved residue(s) required for the propagation of feature annotation.</text>
</comment>
<proteinExistence type="inferred from homology"/>
<dbReference type="InterPro" id="IPR011023">
    <property type="entry name" value="Nop2p"/>
</dbReference>
<comment type="subcellular location">
    <subcellularLocation>
        <location evidence="1">Nucleus</location>
        <location evidence="1">Nucleolus</location>
    </subcellularLocation>
</comment>
<organism evidence="12 13">
    <name type="scientific">Planoprotostelium fungivorum</name>
    <dbReference type="NCBI Taxonomy" id="1890364"/>
    <lineage>
        <taxon>Eukaryota</taxon>
        <taxon>Amoebozoa</taxon>
        <taxon>Evosea</taxon>
        <taxon>Variosea</taxon>
        <taxon>Cavosteliida</taxon>
        <taxon>Cavosteliaceae</taxon>
        <taxon>Planoprotostelium</taxon>
    </lineage>
</organism>
<dbReference type="Gene3D" id="3.30.70.1170">
    <property type="entry name" value="Sun protein, domain 3"/>
    <property type="match status" value="1"/>
</dbReference>
<feature type="compositionally biased region" description="Low complexity" evidence="10">
    <location>
        <begin position="548"/>
        <end position="558"/>
    </location>
</feature>
<dbReference type="PRINTS" id="PR02008">
    <property type="entry name" value="RCMTFAMILY"/>
</dbReference>
<dbReference type="AlphaFoldDB" id="A0A2P6MV20"/>
<dbReference type="InterPro" id="IPR049560">
    <property type="entry name" value="MeTrfase_RsmB-F_NOP2_cat"/>
</dbReference>
<dbReference type="NCBIfam" id="TIGR00446">
    <property type="entry name" value="nop2p"/>
    <property type="match status" value="1"/>
</dbReference>
<keyword evidence="8" id="KW-0539">Nucleus</keyword>
<sequence>MPGVVSRGAVAKKKVVAVKSALKPALKKAPSPKKVEPVIEKEDGTDSDSDSEAERSFFDDDDSDKVEKNLDKFKKAFSDENQGWLKEKKRKLDEDDEEDDDEEDSDMEGSSDEEESDDELVEKSERLRRERQEEEEEAEDELTMNIGGDDDDIMAPTGLGPVDLSVVNLRIQEIIKILSDFNNLRDPERSRQDYTRQLREDICTYFGYSEFLCAKLMDMFKPEEAMALFEANETPRPVTIRTNTLKARRSDLMQSLVNRGVNLQPIKWSKVGLQIFESQIPVGATPEYLAGHYILQSASSFAPVMALAPQEQEKVLDMCAAPGGKTSYIAALMKNTGTLIANDINKDRTKSLNANLHRLGVRNVIVTNLRGQEFPKTMGGFDRILLDAPCTGLGVIARDVSVKSQKAQTEEDFVRCAYEQKQLILAAIDSINAASPTGGYLVYSTCSISVEENESVVQYALRKRNVKLVPTGLEFGTPGFKNYRREQFHPSMELTRRFYPHTHNMDGFYVAKFKKISNDIPVTKDDKEEKEEKKGEKKGEKKEKGGQKTKQNGQNGQKKSGKGKPQQKKKNEQKKRQPFLKKHKSG</sequence>
<evidence type="ECO:0000256" key="5">
    <source>
        <dbReference type="ARBA" id="ARBA00022679"/>
    </source>
</evidence>
<evidence type="ECO:0000256" key="10">
    <source>
        <dbReference type="SAM" id="MobiDB-lite"/>
    </source>
</evidence>
<dbReference type="PANTHER" id="PTHR22807">
    <property type="entry name" value="NOP2 YEAST -RELATED NOL1/NOP2/FMU SUN DOMAIN-CONTAINING"/>
    <property type="match status" value="1"/>
</dbReference>
<feature type="region of interest" description="Disordered" evidence="10">
    <location>
        <begin position="24"/>
        <end position="64"/>
    </location>
</feature>
<feature type="domain" description="SAM-dependent MTase RsmB/NOP-type" evidence="11">
    <location>
        <begin position="228"/>
        <end position="516"/>
    </location>
</feature>
<feature type="binding site" evidence="9">
    <location>
        <position position="343"/>
    </location>
    <ligand>
        <name>S-adenosyl-L-methionine</name>
        <dbReference type="ChEBI" id="CHEBI:59789"/>
    </ligand>
</feature>
<dbReference type="InParanoid" id="A0A2P6MV20"/>
<protein>
    <recommendedName>
        <fullName evidence="11">SAM-dependent MTase RsmB/NOP-type domain-containing protein</fullName>
    </recommendedName>
</protein>
<dbReference type="InterPro" id="IPR018314">
    <property type="entry name" value="RsmB/NOL1/NOP2-like_CS"/>
</dbReference>
<dbReference type="PRINTS" id="PR02012">
    <property type="entry name" value="RCMTNOP2"/>
</dbReference>
<dbReference type="SUPFAM" id="SSF53335">
    <property type="entry name" value="S-adenosyl-L-methionine-dependent methyltransferases"/>
    <property type="match status" value="1"/>
</dbReference>
<evidence type="ECO:0000256" key="7">
    <source>
        <dbReference type="ARBA" id="ARBA00022884"/>
    </source>
</evidence>
<dbReference type="Pfam" id="PF22458">
    <property type="entry name" value="RsmF-B_ferredox"/>
    <property type="match status" value="1"/>
</dbReference>
<dbReference type="GO" id="GO:0009383">
    <property type="term" value="F:rRNA (cytosine-C5-)-methyltransferase activity"/>
    <property type="evidence" value="ECO:0007669"/>
    <property type="project" value="TreeGrafter"/>
</dbReference>
<feature type="compositionally biased region" description="Acidic residues" evidence="10">
    <location>
        <begin position="133"/>
        <end position="151"/>
    </location>
</feature>
<dbReference type="PANTHER" id="PTHR22807:SF30">
    <property type="entry name" value="28S RRNA (CYTOSINE(4447)-C(5))-METHYLTRANSFERASE-RELATED"/>
    <property type="match status" value="1"/>
</dbReference>
<evidence type="ECO:0000256" key="6">
    <source>
        <dbReference type="ARBA" id="ARBA00022691"/>
    </source>
</evidence>
<evidence type="ECO:0000256" key="9">
    <source>
        <dbReference type="PROSITE-ProRule" id="PRU01023"/>
    </source>
</evidence>
<dbReference type="GO" id="GO:0000470">
    <property type="term" value="P:maturation of LSU-rRNA"/>
    <property type="evidence" value="ECO:0007669"/>
    <property type="project" value="TreeGrafter"/>
</dbReference>
<feature type="binding site" evidence="9">
    <location>
        <position position="387"/>
    </location>
    <ligand>
        <name>S-adenosyl-L-methionine</name>
        <dbReference type="ChEBI" id="CHEBI:59789"/>
    </ligand>
</feature>
<evidence type="ECO:0000259" key="11">
    <source>
        <dbReference type="PROSITE" id="PS51686"/>
    </source>
</evidence>
<dbReference type="GO" id="GO:0070475">
    <property type="term" value="P:rRNA base methylation"/>
    <property type="evidence" value="ECO:0007669"/>
    <property type="project" value="TreeGrafter"/>
</dbReference>
<dbReference type="InterPro" id="IPR029063">
    <property type="entry name" value="SAM-dependent_MTases_sf"/>
</dbReference>
<dbReference type="FunCoup" id="A0A2P6MV20">
    <property type="interactions" value="140"/>
</dbReference>
<dbReference type="Pfam" id="PF01189">
    <property type="entry name" value="Methyltr_RsmB-F"/>
    <property type="match status" value="1"/>
</dbReference>
<feature type="active site" description="Nucleophile" evidence="9">
    <location>
        <position position="446"/>
    </location>
</feature>
<keyword evidence="13" id="KW-1185">Reference proteome</keyword>
<dbReference type="PROSITE" id="PS51686">
    <property type="entry name" value="SAM_MT_RSMB_NOP"/>
    <property type="match status" value="1"/>
</dbReference>